<evidence type="ECO:0000313" key="1">
    <source>
        <dbReference type="EMBL" id="KXB67016.1"/>
    </source>
</evidence>
<dbReference type="PATRIC" id="fig|755172.3.peg.712"/>
<dbReference type="STRING" id="755172.HMPREF1863_00742"/>
<gene>
    <name evidence="1" type="ORF">HMPREF1863_00742</name>
</gene>
<evidence type="ECO:0000313" key="2">
    <source>
        <dbReference type="Proteomes" id="UP000070442"/>
    </source>
</evidence>
<dbReference type="Proteomes" id="UP000070442">
    <property type="component" value="Unassembled WGS sequence"/>
</dbReference>
<keyword evidence="2" id="KW-1185">Reference proteome</keyword>
<dbReference type="RefSeq" id="WP_068367371.1">
    <property type="nucleotide sequence ID" value="NZ_CAMYBE010000002.1"/>
</dbReference>
<dbReference type="AlphaFoldDB" id="A0A134AH13"/>
<accession>A0A134AH13</accession>
<organism evidence="1 2">
    <name type="scientific">Aedoeadaptatus coxii</name>
    <dbReference type="NCBI Taxonomy" id="755172"/>
    <lineage>
        <taxon>Bacteria</taxon>
        <taxon>Bacillati</taxon>
        <taxon>Bacillota</taxon>
        <taxon>Tissierellia</taxon>
        <taxon>Tissierellales</taxon>
        <taxon>Peptoniphilaceae</taxon>
        <taxon>Aedoeadaptatus</taxon>
    </lineage>
</organism>
<dbReference type="EMBL" id="LSDG01000023">
    <property type="protein sequence ID" value="KXB67016.1"/>
    <property type="molecule type" value="Genomic_DNA"/>
</dbReference>
<dbReference type="Gene3D" id="1.25.40.10">
    <property type="entry name" value="Tetratricopeptide repeat domain"/>
    <property type="match status" value="1"/>
</dbReference>
<sequence length="387" mass="44159">MKNYEDFINELSGDYVEDLNAISDAVRDLTAQGESELADQLLKYGQQMIAEHQGRDDDFRSVEDNNEDVEKFYTLLDAIFAKVLDEDFEGADGFLNRMEEEVGFISVSLDALEQGEIFRSFQSMTEEILYRVENVEEPVPILGPETEIWLSLKGGMALELKRYDDAIFYLEKAIKVNPMSTANRLSLSKVYRMKEDIDKAKAYNREAFLSAYRAADFSNCFSNEGYFLYKENRPSLALSCSMIAKEYDDENDEADGNLMMIASRFPDVEPASKKTFTDYLKERKITGTISQERATTLERLAEKAEDEGNMELAMDLYINLEALFHDDKYHGKLHEIAHKMSGEDDHGHDCGCGHRHDHHDHDCGCGEHHHDHPHDHGCDCDDDGCSC</sequence>
<dbReference type="SUPFAM" id="SSF48452">
    <property type="entry name" value="TPR-like"/>
    <property type="match status" value="1"/>
</dbReference>
<name>A0A134AH13_9FIRM</name>
<protein>
    <submittedName>
        <fullName evidence="1">Tetratricopeptide repeat protein</fullName>
    </submittedName>
</protein>
<proteinExistence type="predicted"/>
<comment type="caution">
    <text evidence="1">The sequence shown here is derived from an EMBL/GenBank/DDBJ whole genome shotgun (WGS) entry which is preliminary data.</text>
</comment>
<reference evidence="2" key="1">
    <citation type="submission" date="2016-01" db="EMBL/GenBank/DDBJ databases">
        <authorList>
            <person name="Mitreva M."/>
            <person name="Pepin K.H."/>
            <person name="Mihindukulasuriya K.A."/>
            <person name="Fulton R."/>
            <person name="Fronick C."/>
            <person name="O'Laughlin M."/>
            <person name="Miner T."/>
            <person name="Herter B."/>
            <person name="Rosa B.A."/>
            <person name="Cordes M."/>
            <person name="Tomlinson C."/>
            <person name="Wollam A."/>
            <person name="Palsikar V.B."/>
            <person name="Mardis E.R."/>
            <person name="Wilson R.K."/>
        </authorList>
    </citation>
    <scope>NUCLEOTIDE SEQUENCE [LARGE SCALE GENOMIC DNA]</scope>
    <source>
        <strain evidence="2">DNF00729</strain>
    </source>
</reference>
<dbReference type="InterPro" id="IPR011990">
    <property type="entry name" value="TPR-like_helical_dom_sf"/>
</dbReference>